<dbReference type="InterPro" id="IPR004875">
    <property type="entry name" value="DDE_SF_endonuclease_dom"/>
</dbReference>
<reference evidence="2 3" key="1">
    <citation type="submission" date="2016-04" db="EMBL/GenBank/DDBJ databases">
        <title>The genome of Intoshia linei affirms orthonectids as highly simplified spiralians.</title>
        <authorList>
            <person name="Mikhailov K.V."/>
            <person name="Slusarev G.S."/>
            <person name="Nikitin M.A."/>
            <person name="Logacheva M.D."/>
            <person name="Penin A."/>
            <person name="Aleoshin V."/>
            <person name="Panchin Y.V."/>
        </authorList>
    </citation>
    <scope>NUCLEOTIDE SEQUENCE [LARGE SCALE GENOMIC DNA]</scope>
    <source>
        <strain evidence="2">Intl2013</strain>
        <tissue evidence="2">Whole animal</tissue>
    </source>
</reference>
<dbReference type="GO" id="GO:0003677">
    <property type="term" value="F:DNA binding"/>
    <property type="evidence" value="ECO:0007669"/>
    <property type="project" value="UniProtKB-KW"/>
</dbReference>
<dbReference type="Proteomes" id="UP000078046">
    <property type="component" value="Unassembled WGS sequence"/>
</dbReference>
<keyword evidence="3" id="KW-1185">Reference proteome</keyword>
<dbReference type="Pfam" id="PF03184">
    <property type="entry name" value="DDE_1"/>
    <property type="match status" value="1"/>
</dbReference>
<evidence type="ECO:0000313" key="3">
    <source>
        <dbReference type="Proteomes" id="UP000078046"/>
    </source>
</evidence>
<dbReference type="GO" id="GO:0005634">
    <property type="term" value="C:nucleus"/>
    <property type="evidence" value="ECO:0007669"/>
    <property type="project" value="TreeGrafter"/>
</dbReference>
<name>A0A177B5L1_9BILA</name>
<accession>A0A177B5L1</accession>
<comment type="caution">
    <text evidence="2">The sequence shown here is derived from an EMBL/GenBank/DDBJ whole genome shotgun (WGS) entry which is preliminary data.</text>
</comment>
<feature type="domain" description="DDE-1" evidence="1">
    <location>
        <begin position="97"/>
        <end position="131"/>
    </location>
</feature>
<proteinExistence type="predicted"/>
<protein>
    <recommendedName>
        <fullName evidence="1">DDE-1 domain-containing protein</fullName>
    </recommendedName>
</protein>
<organism evidence="2 3">
    <name type="scientific">Intoshia linei</name>
    <dbReference type="NCBI Taxonomy" id="1819745"/>
    <lineage>
        <taxon>Eukaryota</taxon>
        <taxon>Metazoa</taxon>
        <taxon>Spiralia</taxon>
        <taxon>Lophotrochozoa</taxon>
        <taxon>Mesozoa</taxon>
        <taxon>Orthonectida</taxon>
        <taxon>Rhopaluridae</taxon>
        <taxon>Intoshia</taxon>
    </lineage>
</organism>
<dbReference type="OrthoDB" id="125347at2759"/>
<gene>
    <name evidence="2" type="ORF">A3Q56_02719</name>
</gene>
<dbReference type="AlphaFoldDB" id="A0A177B5L1"/>
<evidence type="ECO:0000259" key="1">
    <source>
        <dbReference type="Pfam" id="PF03184"/>
    </source>
</evidence>
<dbReference type="PANTHER" id="PTHR19303">
    <property type="entry name" value="TRANSPOSON"/>
    <property type="match status" value="1"/>
</dbReference>
<dbReference type="InterPro" id="IPR050863">
    <property type="entry name" value="CenT-Element_Derived"/>
</dbReference>
<dbReference type="EMBL" id="LWCA01000266">
    <property type="protein sequence ID" value="OAF69536.1"/>
    <property type="molecule type" value="Genomic_DNA"/>
</dbReference>
<evidence type="ECO:0000313" key="2">
    <source>
        <dbReference type="EMBL" id="OAF69536.1"/>
    </source>
</evidence>
<sequence length="277" mass="32183">MIFFTKKNQILDDIKIHQQKFVCEKYGFASSTVSDNKKNEEKILKQFNKNTIIGNKNNSKRIISLDNEMNSEDCGGLKKFKASDGWLRSFKRRYDISKGMKLSNVETMFLPANTTSMLQPCDQSLIWSFKYSEQSGQDPFTTSDISSNDDFGNFTESIQLNNVINNDNNTFVEDTKILIDYDFKEYENLENILNLKDLAMKSNNYQIVISACLMGYEHTKTFEKKFHDTKIMCEHYKNLKIDLNKVEEEKLKNVPLSAKDFKSKQILIPTKSNKNLQ</sequence>
<dbReference type="PANTHER" id="PTHR19303:SF73">
    <property type="entry name" value="PROTEIN PDC2"/>
    <property type="match status" value="1"/>
</dbReference>